<proteinExistence type="predicted"/>
<protein>
    <submittedName>
        <fullName evidence="2">Uncharacterized protein</fullName>
    </submittedName>
</protein>
<evidence type="ECO:0000313" key="3">
    <source>
        <dbReference type="Proteomes" id="UP001190700"/>
    </source>
</evidence>
<gene>
    <name evidence="2" type="ORF">CYMTET_52688</name>
</gene>
<organism evidence="2 3">
    <name type="scientific">Cymbomonas tetramitiformis</name>
    <dbReference type="NCBI Taxonomy" id="36881"/>
    <lineage>
        <taxon>Eukaryota</taxon>
        <taxon>Viridiplantae</taxon>
        <taxon>Chlorophyta</taxon>
        <taxon>Pyramimonadophyceae</taxon>
        <taxon>Pyramimonadales</taxon>
        <taxon>Pyramimonadaceae</taxon>
        <taxon>Cymbomonas</taxon>
    </lineage>
</organism>
<dbReference type="EMBL" id="LGRX02034674">
    <property type="protein sequence ID" value="KAK3237217.1"/>
    <property type="molecule type" value="Genomic_DNA"/>
</dbReference>
<evidence type="ECO:0000313" key="2">
    <source>
        <dbReference type="EMBL" id="KAK3237217.1"/>
    </source>
</evidence>
<feature type="region of interest" description="Disordered" evidence="1">
    <location>
        <begin position="78"/>
        <end position="116"/>
    </location>
</feature>
<evidence type="ECO:0000256" key="1">
    <source>
        <dbReference type="SAM" id="MobiDB-lite"/>
    </source>
</evidence>
<name>A0AAE0ERD7_9CHLO</name>
<reference evidence="2 3" key="1">
    <citation type="journal article" date="2015" name="Genome Biol. Evol.">
        <title>Comparative Genomics of a Bacterivorous Green Alga Reveals Evolutionary Causalities and Consequences of Phago-Mixotrophic Mode of Nutrition.</title>
        <authorList>
            <person name="Burns J.A."/>
            <person name="Paasch A."/>
            <person name="Narechania A."/>
            <person name="Kim E."/>
        </authorList>
    </citation>
    <scope>NUCLEOTIDE SEQUENCE [LARGE SCALE GENOMIC DNA]</scope>
    <source>
        <strain evidence="2 3">PLY_AMNH</strain>
    </source>
</reference>
<dbReference type="Proteomes" id="UP001190700">
    <property type="component" value="Unassembled WGS sequence"/>
</dbReference>
<keyword evidence="3" id="KW-1185">Reference proteome</keyword>
<sequence length="116" mass="12369">MPATPLQFTPHGLTFTTPVTIEIPYVASAIQSNDRACMLKAVGGSVAAWDMSLVVEGWLDWRGWAGFRDATAVHRQHSRSEAQVARSGVRDEPASGTRQQCAGGADAEGLGWLSDA</sequence>
<dbReference type="AlphaFoldDB" id="A0AAE0ERD7"/>
<accession>A0AAE0ERD7</accession>
<comment type="caution">
    <text evidence="2">The sequence shown here is derived from an EMBL/GenBank/DDBJ whole genome shotgun (WGS) entry which is preliminary data.</text>
</comment>